<keyword evidence="3" id="KW-1185">Reference proteome</keyword>
<protein>
    <submittedName>
        <fullName evidence="2">Uncharacterized protein</fullName>
    </submittedName>
</protein>
<gene>
    <name evidence="2" type="ORF">DPV69_20110</name>
</gene>
<keyword evidence="1" id="KW-1133">Transmembrane helix</keyword>
<keyword evidence="1" id="KW-0472">Membrane</keyword>
<name>A0A3S3QDT0_9SPHI</name>
<reference evidence="2 3" key="1">
    <citation type="submission" date="2018-06" db="EMBL/GenBank/DDBJ databases">
        <title>Pedobacter endophyticus sp. nov., an endophytic bacterium isolated from a leaf of Triticum aestivum.</title>
        <authorList>
            <person name="Zhang L."/>
        </authorList>
    </citation>
    <scope>NUCLEOTIDE SEQUENCE [LARGE SCALE GENOMIC DNA]</scope>
    <source>
        <strain evidence="2 3">CM134L-2</strain>
    </source>
</reference>
<dbReference type="AlphaFoldDB" id="A0A3S3QDT0"/>
<accession>A0A3S3QDT0</accession>
<dbReference type="Proteomes" id="UP000284120">
    <property type="component" value="Unassembled WGS sequence"/>
</dbReference>
<feature type="transmembrane region" description="Helical" evidence="1">
    <location>
        <begin position="14"/>
        <end position="34"/>
    </location>
</feature>
<comment type="caution">
    <text evidence="2">The sequence shown here is derived from an EMBL/GenBank/DDBJ whole genome shotgun (WGS) entry which is preliminary data.</text>
</comment>
<dbReference type="RefSeq" id="WP_113649225.1">
    <property type="nucleotide sequence ID" value="NZ_QMHN01000008.1"/>
</dbReference>
<keyword evidence="1" id="KW-0812">Transmembrane</keyword>
<evidence type="ECO:0000313" key="2">
    <source>
        <dbReference type="EMBL" id="RWU03986.1"/>
    </source>
</evidence>
<sequence>MEAQLDYLKKQIRLLRFAVCALLFFFTAFMFMAFTKNQKFDEIEVERINVREKDGTLKLVISNKARQHSGRVDGKDVKPREREAGMIFFNRDGDECGGLVYDNDQNSAGMVYSVDKYRDDQIMQLQYMEDTKSKARKYGLQFWTYGKENAFRERERRYLEAEKETNEAKRDSAFAKMRAEGLFATDRMFIGKTFKDELGLFIRDAMGKPRIRLYVNKDNKPVIEFLDEKGKSIPVQMQ</sequence>
<evidence type="ECO:0000256" key="1">
    <source>
        <dbReference type="SAM" id="Phobius"/>
    </source>
</evidence>
<dbReference type="EMBL" id="SAYW01000008">
    <property type="protein sequence ID" value="RWU03986.1"/>
    <property type="molecule type" value="Genomic_DNA"/>
</dbReference>
<proteinExistence type="predicted"/>
<organism evidence="2 3">
    <name type="scientific">Pedobacter chitinilyticus</name>
    <dbReference type="NCBI Taxonomy" id="2233776"/>
    <lineage>
        <taxon>Bacteria</taxon>
        <taxon>Pseudomonadati</taxon>
        <taxon>Bacteroidota</taxon>
        <taxon>Sphingobacteriia</taxon>
        <taxon>Sphingobacteriales</taxon>
        <taxon>Sphingobacteriaceae</taxon>
        <taxon>Pedobacter</taxon>
    </lineage>
</organism>
<dbReference type="OrthoDB" id="1349101at2"/>
<evidence type="ECO:0000313" key="3">
    <source>
        <dbReference type="Proteomes" id="UP000284120"/>
    </source>
</evidence>